<dbReference type="InterPro" id="IPR054722">
    <property type="entry name" value="PolX-like_BBD"/>
</dbReference>
<dbReference type="Proteomes" id="UP001151760">
    <property type="component" value="Unassembled WGS sequence"/>
</dbReference>
<reference evidence="3" key="1">
    <citation type="journal article" date="2022" name="Int. J. Mol. Sci.">
        <title>Draft Genome of Tanacetum Coccineum: Genomic Comparison of Closely Related Tanacetum-Family Plants.</title>
        <authorList>
            <person name="Yamashiro T."/>
            <person name="Shiraishi A."/>
            <person name="Nakayama K."/>
            <person name="Satake H."/>
        </authorList>
    </citation>
    <scope>NUCLEOTIDE SEQUENCE</scope>
</reference>
<gene>
    <name evidence="3" type="ORF">Tco_1030034</name>
</gene>
<dbReference type="EMBL" id="BQNB010018106">
    <property type="protein sequence ID" value="GJT70748.1"/>
    <property type="molecule type" value="Genomic_DNA"/>
</dbReference>
<feature type="region of interest" description="Disordered" evidence="1">
    <location>
        <begin position="335"/>
        <end position="354"/>
    </location>
</feature>
<proteinExistence type="predicted"/>
<evidence type="ECO:0000313" key="4">
    <source>
        <dbReference type="Proteomes" id="UP001151760"/>
    </source>
</evidence>
<dbReference type="InterPro" id="IPR012337">
    <property type="entry name" value="RNaseH-like_sf"/>
</dbReference>
<protein>
    <submittedName>
        <fullName evidence="3">Retrovirus-related pol polyprotein from transposon TNT 1-94</fullName>
    </submittedName>
</protein>
<dbReference type="Pfam" id="PF14223">
    <property type="entry name" value="Retrotran_gag_2"/>
    <property type="match status" value="1"/>
</dbReference>
<evidence type="ECO:0000313" key="3">
    <source>
        <dbReference type="EMBL" id="GJT70748.1"/>
    </source>
</evidence>
<dbReference type="Gene3D" id="3.30.420.10">
    <property type="entry name" value="Ribonuclease H-like superfamily/Ribonuclease H"/>
    <property type="match status" value="1"/>
</dbReference>
<dbReference type="PANTHER" id="PTHR34676:SF8">
    <property type="entry name" value="TRANSMEMBRANE PROTEIN"/>
    <property type="match status" value="1"/>
</dbReference>
<name>A0ABQ5G6M5_9ASTR</name>
<keyword evidence="4" id="KW-1185">Reference proteome</keyword>
<evidence type="ECO:0000256" key="1">
    <source>
        <dbReference type="SAM" id="MobiDB-lite"/>
    </source>
</evidence>
<dbReference type="SUPFAM" id="SSF53098">
    <property type="entry name" value="Ribonuclease H-like"/>
    <property type="match status" value="1"/>
</dbReference>
<dbReference type="InterPro" id="IPR036397">
    <property type="entry name" value="RNaseH_sf"/>
</dbReference>
<evidence type="ECO:0000259" key="2">
    <source>
        <dbReference type="Pfam" id="PF22936"/>
    </source>
</evidence>
<reference evidence="3" key="2">
    <citation type="submission" date="2022-01" db="EMBL/GenBank/DDBJ databases">
        <authorList>
            <person name="Yamashiro T."/>
            <person name="Shiraishi A."/>
            <person name="Satake H."/>
            <person name="Nakayama K."/>
        </authorList>
    </citation>
    <scope>NUCLEOTIDE SEQUENCE</scope>
</reference>
<dbReference type="PANTHER" id="PTHR34676">
    <property type="entry name" value="DUF4219 DOMAIN-CONTAINING PROTEIN-RELATED"/>
    <property type="match status" value="1"/>
</dbReference>
<accession>A0ABQ5G6M5</accession>
<feature type="compositionally biased region" description="Polar residues" evidence="1">
    <location>
        <begin position="335"/>
        <end position="351"/>
    </location>
</feature>
<dbReference type="InterPro" id="IPR036875">
    <property type="entry name" value="Znf_CCHC_sf"/>
</dbReference>
<dbReference type="SUPFAM" id="SSF57756">
    <property type="entry name" value="Retrovirus zinc finger-like domains"/>
    <property type="match status" value="1"/>
</dbReference>
<comment type="caution">
    <text evidence="3">The sequence shown here is derived from an EMBL/GenBank/DDBJ whole genome shotgun (WGS) entry which is preliminary data.</text>
</comment>
<organism evidence="3 4">
    <name type="scientific">Tanacetum coccineum</name>
    <dbReference type="NCBI Taxonomy" id="301880"/>
    <lineage>
        <taxon>Eukaryota</taxon>
        <taxon>Viridiplantae</taxon>
        <taxon>Streptophyta</taxon>
        <taxon>Embryophyta</taxon>
        <taxon>Tracheophyta</taxon>
        <taxon>Spermatophyta</taxon>
        <taxon>Magnoliopsida</taxon>
        <taxon>eudicotyledons</taxon>
        <taxon>Gunneridae</taxon>
        <taxon>Pentapetalae</taxon>
        <taxon>asterids</taxon>
        <taxon>campanulids</taxon>
        <taxon>Asterales</taxon>
        <taxon>Asteraceae</taxon>
        <taxon>Asteroideae</taxon>
        <taxon>Anthemideae</taxon>
        <taxon>Anthemidinae</taxon>
        <taxon>Tanacetum</taxon>
    </lineage>
</organism>
<dbReference type="Pfam" id="PF22936">
    <property type="entry name" value="Pol_BBD"/>
    <property type="match status" value="1"/>
</dbReference>
<sequence length="584" mass="67844">MCNSTNCFWKTLLITLQGNNQVKDNKIDLLVQQYEQFIISKDETIDGDFARFNTIITSVKALDEGYSSKNYVRKFLGALHPKWRAKVTTIEESKDLTSLSLDELIGNLKVHKMIIKKDSEIVKAKEERKSLALKARKESSDEECSTSKSEDEEYAMAVRYFKKFFKRRGRFARQPRNDKKTFQRSRDDKNDKNDRKCFICDDPNHLIEECPKQLKDKNQRDFVGVDLEPDEWIKDNGSSKHMTGNRKLFSSYKAYNGGNVIFGSNLRGNIIGKGQICDNKCRVTFSEHDSEITKDGKVIAPRTPQSNGVVERKNRTLQEMSRTMLNEQSLPQRKNPLNVTFDETPSPTKTSPLVDDDLDEEEEIKVTEKKNLENDIEDETLEIDKIKQTALAISTTEAEYVSAEKACQQALWMKQALIDYDVIMPRKSSDDHKNTRHYIPMISHEYRSPIKERLRNLESRYIHEGRVVFEDFADLNYVRSLFHFLEFECLLEINDQICPRFILEFYSQYQINYSDEGQMFIEFVIQNQFFSYSLEEFAQILDIPCEGACVFTDKWSLDELAYGVPTDGPYQSNPPSPDDIISYI</sequence>
<feature type="domain" description="Retrovirus-related Pol polyprotein from transposon TNT 1-94-like beta-barrel" evidence="2">
    <location>
        <begin position="232"/>
        <end position="277"/>
    </location>
</feature>